<protein>
    <recommendedName>
        <fullName evidence="4">Pentatricopeptide repeat-containing protein</fullName>
    </recommendedName>
</protein>
<proteinExistence type="predicted"/>
<dbReference type="PANTHER" id="PTHR47932:SF63">
    <property type="entry name" value="OS08G0290000 PROTEIN"/>
    <property type="match status" value="1"/>
</dbReference>
<dbReference type="PANTHER" id="PTHR47932">
    <property type="entry name" value="ATPASE EXPRESSION PROTEIN 3"/>
    <property type="match status" value="1"/>
</dbReference>
<sequence length="148" mass="16524">MGLNILYDYAAKDLDTWMAKEVLERCEELGFEVDVVTYNTKPITPNAHTYNILISSLCRADNFQLAKFMFSCNGFVADNMTCNILIHKFYDAGKKGELGFSFSNVNAGKIAPHESHTRHKSIVSLGLGGDPRLPIWLGTSMMDTLRSP</sequence>
<evidence type="ECO:0000256" key="1">
    <source>
        <dbReference type="ARBA" id="ARBA00022737"/>
    </source>
</evidence>
<keyword evidence="2" id="KW-0809">Transit peptide</keyword>
<organism evidence="3">
    <name type="scientific">Aegilops tauschii</name>
    <name type="common">Tausch's goatgrass</name>
    <name type="synonym">Aegilops squarrosa</name>
    <dbReference type="NCBI Taxonomy" id="37682"/>
    <lineage>
        <taxon>Eukaryota</taxon>
        <taxon>Viridiplantae</taxon>
        <taxon>Streptophyta</taxon>
        <taxon>Embryophyta</taxon>
        <taxon>Tracheophyta</taxon>
        <taxon>Spermatophyta</taxon>
        <taxon>Magnoliopsida</taxon>
        <taxon>Liliopsida</taxon>
        <taxon>Poales</taxon>
        <taxon>Poaceae</taxon>
        <taxon>BOP clade</taxon>
        <taxon>Pooideae</taxon>
        <taxon>Triticodae</taxon>
        <taxon>Triticeae</taxon>
        <taxon>Triticinae</taxon>
        <taxon>Aegilops</taxon>
    </lineage>
</organism>
<dbReference type="ExpressionAtlas" id="M8CP51">
    <property type="expression patterns" value="baseline"/>
</dbReference>
<dbReference type="Pfam" id="PF12854">
    <property type="entry name" value="PPR_1"/>
    <property type="match status" value="1"/>
</dbReference>
<name>M8CP51_AEGTA</name>
<dbReference type="AlphaFoldDB" id="M8CP51"/>
<evidence type="ECO:0000313" key="3">
    <source>
        <dbReference type="EnsemblPlants" id="EMT25336"/>
    </source>
</evidence>
<evidence type="ECO:0000256" key="2">
    <source>
        <dbReference type="ARBA" id="ARBA00022946"/>
    </source>
</evidence>
<dbReference type="InterPro" id="IPR002885">
    <property type="entry name" value="PPR_rpt"/>
</dbReference>
<dbReference type="EnsemblPlants" id="EMT25336">
    <property type="protein sequence ID" value="EMT25336"/>
    <property type="gene ID" value="F775_22192"/>
</dbReference>
<reference evidence="3" key="1">
    <citation type="submission" date="2015-06" db="UniProtKB">
        <authorList>
            <consortium name="EnsemblPlants"/>
        </authorList>
    </citation>
    <scope>IDENTIFICATION</scope>
</reference>
<dbReference type="Gene3D" id="1.25.40.10">
    <property type="entry name" value="Tetratricopeptide repeat domain"/>
    <property type="match status" value="1"/>
</dbReference>
<keyword evidence="1" id="KW-0677">Repeat</keyword>
<accession>M8CP51</accession>
<evidence type="ECO:0008006" key="4">
    <source>
        <dbReference type="Google" id="ProtNLM"/>
    </source>
</evidence>
<dbReference type="InterPro" id="IPR011990">
    <property type="entry name" value="TPR-like_helical_dom_sf"/>
</dbReference>